<evidence type="ECO:0000313" key="3">
    <source>
        <dbReference type="EMBL" id="CAB4954453.1"/>
    </source>
</evidence>
<dbReference type="InterPro" id="IPR005152">
    <property type="entry name" value="Lipase_secreted"/>
</dbReference>
<dbReference type="GO" id="GO:0016042">
    <property type="term" value="P:lipid catabolic process"/>
    <property type="evidence" value="ECO:0007669"/>
    <property type="project" value="InterPro"/>
</dbReference>
<accession>A0A6J7KHY4</accession>
<sequence>MRRTPGWILVLAAIGALTVVVTVAVGVFAIISGRGSYVTGAVMGLAGEYDDAAPTSTPSPAAGSPQAKSSSPDFYSQPAEVPAQPGTIIRSEPLEYAVVGGQGYRIAYTSLDAAGTPIAVSGMVFLPTTPAPAEGRRILAWAHGTVGLAARCAPSAATAYSSTGWLERALAEGWVVTASDYAGLGMPGAPTYLVGQQEARDVVNSVRAARLFPDSSTGTDWLVYGASQGGHAALWTADQAAALAPELTLRGVAAAVPAAELPTIMAAQWNNAMGWLIGSYAIVSWQPAYPSRDFQSALSRSGRNQFTSLSSQCIAAGAASAIVLNRINGPFFTASPLSNPDWSATVTEQMPQQPPAGMPMYLAQGMDDTVVLASSNIKLNADWCAAGVTIDSLWLPGVNHQDTSVVAGPAVMEWAAARFAGEAPPNTCGTPPPTPTSTPAS</sequence>
<feature type="region of interest" description="Disordered" evidence="1">
    <location>
        <begin position="422"/>
        <end position="441"/>
    </location>
</feature>
<dbReference type="Gene3D" id="3.40.50.1820">
    <property type="entry name" value="alpha/beta hydrolase"/>
    <property type="match status" value="2"/>
</dbReference>
<keyword evidence="2" id="KW-0812">Transmembrane</keyword>
<dbReference type="Pfam" id="PF03583">
    <property type="entry name" value="LIP"/>
    <property type="match status" value="1"/>
</dbReference>
<evidence type="ECO:0000256" key="2">
    <source>
        <dbReference type="SAM" id="Phobius"/>
    </source>
</evidence>
<feature type="transmembrane region" description="Helical" evidence="2">
    <location>
        <begin position="7"/>
        <end position="31"/>
    </location>
</feature>
<gene>
    <name evidence="3" type="ORF">UFOPK3773_01600</name>
</gene>
<feature type="compositionally biased region" description="Low complexity" evidence="1">
    <location>
        <begin position="53"/>
        <end position="65"/>
    </location>
</feature>
<reference evidence="3" key="1">
    <citation type="submission" date="2020-05" db="EMBL/GenBank/DDBJ databases">
        <authorList>
            <person name="Chiriac C."/>
            <person name="Salcher M."/>
            <person name="Ghai R."/>
            <person name="Kavagutti S V."/>
        </authorList>
    </citation>
    <scope>NUCLEOTIDE SEQUENCE</scope>
</reference>
<organism evidence="3">
    <name type="scientific">freshwater metagenome</name>
    <dbReference type="NCBI Taxonomy" id="449393"/>
    <lineage>
        <taxon>unclassified sequences</taxon>
        <taxon>metagenomes</taxon>
        <taxon>ecological metagenomes</taxon>
    </lineage>
</organism>
<dbReference type="InterPro" id="IPR029058">
    <property type="entry name" value="AB_hydrolase_fold"/>
</dbReference>
<keyword evidence="2" id="KW-0472">Membrane</keyword>
<dbReference type="PIRSF" id="PIRSF029171">
    <property type="entry name" value="Esterase_LipA"/>
    <property type="match status" value="1"/>
</dbReference>
<dbReference type="PANTHER" id="PTHR34853:SF1">
    <property type="entry name" value="LIPASE 5"/>
    <property type="match status" value="1"/>
</dbReference>
<evidence type="ECO:0000256" key="1">
    <source>
        <dbReference type="SAM" id="MobiDB-lite"/>
    </source>
</evidence>
<proteinExistence type="predicted"/>
<dbReference type="GO" id="GO:0004806">
    <property type="term" value="F:triacylglycerol lipase activity"/>
    <property type="evidence" value="ECO:0007669"/>
    <property type="project" value="InterPro"/>
</dbReference>
<keyword evidence="2" id="KW-1133">Transmembrane helix</keyword>
<name>A0A6J7KHY4_9ZZZZ</name>
<dbReference type="EMBL" id="CAFBNF010000202">
    <property type="protein sequence ID" value="CAB4954453.1"/>
    <property type="molecule type" value="Genomic_DNA"/>
</dbReference>
<dbReference type="PANTHER" id="PTHR34853">
    <property type="match status" value="1"/>
</dbReference>
<protein>
    <submittedName>
        <fullName evidence="3">Unannotated protein</fullName>
    </submittedName>
</protein>
<feature type="compositionally biased region" description="Pro residues" evidence="1">
    <location>
        <begin position="430"/>
        <end position="441"/>
    </location>
</feature>
<feature type="region of interest" description="Disordered" evidence="1">
    <location>
        <begin position="53"/>
        <end position="81"/>
    </location>
</feature>
<dbReference type="AlphaFoldDB" id="A0A6J7KHY4"/>
<dbReference type="SUPFAM" id="SSF53474">
    <property type="entry name" value="alpha/beta-Hydrolases"/>
    <property type="match status" value="1"/>
</dbReference>